<comment type="caution">
    <text evidence="2">The sequence shown here is derived from an EMBL/GenBank/DDBJ whole genome shotgun (WGS) entry which is preliminary data.</text>
</comment>
<name>A0A2M8MAZ7_PREIN</name>
<dbReference type="EMBL" id="PGGD01000001">
    <property type="protein sequence ID" value="PJF01389.1"/>
    <property type="molecule type" value="Genomic_DNA"/>
</dbReference>
<feature type="coiled-coil region" evidence="1">
    <location>
        <begin position="30"/>
        <end position="79"/>
    </location>
</feature>
<organism evidence="2 3">
    <name type="scientific">Prevotella intermedia</name>
    <dbReference type="NCBI Taxonomy" id="28131"/>
    <lineage>
        <taxon>Bacteria</taxon>
        <taxon>Pseudomonadati</taxon>
        <taxon>Bacteroidota</taxon>
        <taxon>Bacteroidia</taxon>
        <taxon>Bacteroidales</taxon>
        <taxon>Prevotellaceae</taxon>
        <taxon>Prevotella</taxon>
    </lineage>
</organism>
<sequence length="127" mass="14519">MVSFRHFASYVTGALFVLCAIGCHSKQTPIDKLENFTEEIQNKAQDYTEEDWKASAEELEQIETEIEQYKSEYTDEELKEIGRLKGICLAQFTKHSFKTFKSGLEDAMKEAEGLIEGFSQGFGDKEE</sequence>
<evidence type="ECO:0000313" key="3">
    <source>
        <dbReference type="Proteomes" id="UP000228641"/>
    </source>
</evidence>
<proteinExistence type="predicted"/>
<dbReference type="Proteomes" id="UP000228641">
    <property type="component" value="Unassembled WGS sequence"/>
</dbReference>
<gene>
    <name evidence="2" type="ORF">CUB97_09240</name>
</gene>
<dbReference type="AlphaFoldDB" id="A0A2M8MAZ7"/>
<protein>
    <submittedName>
        <fullName evidence="2">Uncharacterized protein</fullName>
    </submittedName>
</protein>
<reference evidence="2 3" key="1">
    <citation type="submission" date="2017-11" db="EMBL/GenBank/DDBJ databases">
        <title>Genome sequencing of Prevotella intermedia KCOM 1779.</title>
        <authorList>
            <person name="Kook J.-K."/>
            <person name="Park S.-N."/>
            <person name="Lim Y.K."/>
        </authorList>
    </citation>
    <scope>NUCLEOTIDE SEQUENCE [LARGE SCALE GENOMIC DNA]</scope>
    <source>
        <strain evidence="2 3">KCOM 1779</strain>
    </source>
</reference>
<keyword evidence="1" id="KW-0175">Coiled coil</keyword>
<evidence type="ECO:0000313" key="2">
    <source>
        <dbReference type="EMBL" id="PJF01389.1"/>
    </source>
</evidence>
<dbReference type="RefSeq" id="WP_100190136.1">
    <property type="nucleotide sequence ID" value="NZ_PGGD01000001.1"/>
</dbReference>
<accession>A0A2M8MAZ7</accession>
<evidence type="ECO:0000256" key="1">
    <source>
        <dbReference type="SAM" id="Coils"/>
    </source>
</evidence>